<dbReference type="PANTHER" id="PTHR47545">
    <property type="entry name" value="MULTIFUNCTIONAL CCA PROTEIN"/>
    <property type="match status" value="1"/>
</dbReference>
<dbReference type="GO" id="GO:0016740">
    <property type="term" value="F:transferase activity"/>
    <property type="evidence" value="ECO:0007669"/>
    <property type="project" value="UniProtKB-KW"/>
</dbReference>
<dbReference type="Proteomes" id="UP000422569">
    <property type="component" value="Chromosome"/>
</dbReference>
<reference evidence="2 3" key="1">
    <citation type="submission" date="2019-09" db="EMBL/GenBank/DDBJ databases">
        <title>Isolation and complete genome sequencing of Methylocystis species.</title>
        <authorList>
            <person name="Rumah B.L."/>
            <person name="Stead C.E."/>
            <person name="Stevens B.C."/>
            <person name="Minton N.P."/>
            <person name="Grosse-Honebrink A."/>
            <person name="Zhang Y."/>
        </authorList>
    </citation>
    <scope>NUCLEOTIDE SEQUENCE [LARGE SCALE GENOMIC DNA]</scope>
    <source>
        <strain evidence="2 3">BRCS2</strain>
    </source>
</reference>
<evidence type="ECO:0000313" key="3">
    <source>
        <dbReference type="Proteomes" id="UP000422569"/>
    </source>
</evidence>
<dbReference type="Gene3D" id="1.10.3090.10">
    <property type="entry name" value="cca-adding enzyme, domain 2"/>
    <property type="match status" value="1"/>
</dbReference>
<keyword evidence="2" id="KW-0808">Transferase</keyword>
<protein>
    <submittedName>
        <fullName evidence="2">tRNA nucleotidyltransferase</fullName>
    </submittedName>
</protein>
<dbReference type="EMBL" id="CP044331">
    <property type="protein sequence ID" value="QGM98121.1"/>
    <property type="molecule type" value="Genomic_DNA"/>
</dbReference>
<dbReference type="RefSeq" id="WP_040579284.1">
    <property type="nucleotide sequence ID" value="NZ_CP044331.1"/>
</dbReference>
<keyword evidence="1" id="KW-0547">Nucleotide-binding</keyword>
<dbReference type="InterPro" id="IPR050124">
    <property type="entry name" value="tRNA_CCA-adding_enzyme"/>
</dbReference>
<dbReference type="SUPFAM" id="SSF81891">
    <property type="entry name" value="Poly A polymerase C-terminal region-like"/>
    <property type="match status" value="1"/>
</dbReference>
<gene>
    <name evidence="2" type="ORF">F7D14_11960</name>
</gene>
<evidence type="ECO:0000313" key="2">
    <source>
        <dbReference type="EMBL" id="QGM98121.1"/>
    </source>
</evidence>
<organism evidence="2 3">
    <name type="scientific">Methylocystis parvus</name>
    <dbReference type="NCBI Taxonomy" id="134"/>
    <lineage>
        <taxon>Bacteria</taxon>
        <taxon>Pseudomonadati</taxon>
        <taxon>Pseudomonadota</taxon>
        <taxon>Alphaproteobacteria</taxon>
        <taxon>Hyphomicrobiales</taxon>
        <taxon>Methylocystaceae</taxon>
        <taxon>Methylocystis</taxon>
    </lineage>
</organism>
<dbReference type="KEGG" id="mpar:F7D14_11960"/>
<evidence type="ECO:0000256" key="1">
    <source>
        <dbReference type="ARBA" id="ARBA00022741"/>
    </source>
</evidence>
<dbReference type="GO" id="GO:0000166">
    <property type="term" value="F:nucleotide binding"/>
    <property type="evidence" value="ECO:0007669"/>
    <property type="project" value="UniProtKB-KW"/>
</dbReference>
<proteinExistence type="predicted"/>
<keyword evidence="3" id="KW-1185">Reference proteome</keyword>
<accession>A0A6B8M5B3</accession>
<dbReference type="AlphaFoldDB" id="A0A6B8M5B3"/>
<name>A0A6B8M5B3_9HYPH</name>
<dbReference type="PANTHER" id="PTHR47545:SF1">
    <property type="entry name" value="MULTIFUNCTIONAL CCA PROTEIN"/>
    <property type="match status" value="1"/>
</dbReference>
<sequence>MTSDVPPTDFGQTHPGLGLLRMASLLAEAQTDEPDVDALVLMSRQVDAGVLKGAAPDEVWAELRRGIMGAAPSRMIATLRACGALAIVLPEVAALFGVPQMSEGQSDVDLGPHLMNGLDEAAAVAAPLSVRFALLVMNVGKSDSPREHLPAHYRHIERGTPRIKGIAARFDVPPECRELALLALAECERVHRVSKMRAGPVAAMLERLGAFDAPDRFGRLMTVCACDFRAHDGRAGQVYPKAALLELARSACDGVKAGDDPDATQTARAEAIARAFRSVRWSDETVDGN</sequence>